<evidence type="ECO:0000256" key="6">
    <source>
        <dbReference type="SAM" id="MobiDB-lite"/>
    </source>
</evidence>
<dbReference type="PANTHER" id="PTHR16011:SF0">
    <property type="entry name" value="INTRAFLAGELLAR TRANSPORT PROTEIN 57 HOMOLOG"/>
    <property type="match status" value="1"/>
</dbReference>
<dbReference type="GO" id="GO:0005929">
    <property type="term" value="C:cilium"/>
    <property type="evidence" value="ECO:0007669"/>
    <property type="project" value="UniProtKB-SubCell"/>
</dbReference>
<dbReference type="EMBL" id="OC978301">
    <property type="protein sequence ID" value="CAG4634956.1"/>
    <property type="molecule type" value="Genomic_DNA"/>
</dbReference>
<evidence type="ECO:0000313" key="7">
    <source>
        <dbReference type="EMBL" id="CAG4634956.1"/>
    </source>
</evidence>
<evidence type="ECO:0000256" key="5">
    <source>
        <dbReference type="SAM" id="Coils"/>
    </source>
</evidence>
<protein>
    <submittedName>
        <fullName evidence="7">EOG090X0ADS</fullName>
    </submittedName>
</protein>
<feature type="region of interest" description="Disordered" evidence="6">
    <location>
        <begin position="1"/>
        <end position="32"/>
    </location>
</feature>
<keyword evidence="5" id="KW-0175">Coiled coil</keyword>
<keyword evidence="4" id="KW-0966">Cell projection</keyword>
<comment type="similarity">
    <text evidence="2">Belongs to the IFT57 family.</text>
</comment>
<accession>A0A9N6WWE0</accession>
<proteinExistence type="inferred from homology"/>
<feature type="coiled-coil region" evidence="5">
    <location>
        <begin position="337"/>
        <end position="364"/>
    </location>
</feature>
<dbReference type="GO" id="GO:0030992">
    <property type="term" value="C:intraciliary transport particle B"/>
    <property type="evidence" value="ECO:0007669"/>
    <property type="project" value="TreeGrafter"/>
</dbReference>
<reference evidence="7" key="1">
    <citation type="submission" date="2021-04" db="EMBL/GenBank/DDBJ databases">
        <authorList>
            <person name="Cornetti L."/>
        </authorList>
    </citation>
    <scope>NUCLEOTIDE SEQUENCE</scope>
</reference>
<dbReference type="InterPro" id="IPR019530">
    <property type="entry name" value="Intra-flagellar_transport_57"/>
</dbReference>
<dbReference type="GO" id="GO:0005815">
    <property type="term" value="C:microtubule organizing center"/>
    <property type="evidence" value="ECO:0007669"/>
    <property type="project" value="TreeGrafter"/>
</dbReference>
<evidence type="ECO:0000256" key="3">
    <source>
        <dbReference type="ARBA" id="ARBA00023069"/>
    </source>
</evidence>
<dbReference type="GO" id="GO:1905515">
    <property type="term" value="P:non-motile cilium assembly"/>
    <property type="evidence" value="ECO:0007669"/>
    <property type="project" value="TreeGrafter"/>
</dbReference>
<dbReference type="AlphaFoldDB" id="A0A9N6WWE0"/>
<keyword evidence="3" id="KW-0969">Cilium</keyword>
<dbReference type="PANTHER" id="PTHR16011">
    <property type="entry name" value="IFT57/HIPPI"/>
    <property type="match status" value="1"/>
</dbReference>
<evidence type="ECO:0000256" key="4">
    <source>
        <dbReference type="ARBA" id="ARBA00023273"/>
    </source>
</evidence>
<feature type="compositionally biased region" description="Polar residues" evidence="6">
    <location>
        <begin position="9"/>
        <end position="32"/>
    </location>
</feature>
<evidence type="ECO:0000256" key="1">
    <source>
        <dbReference type="ARBA" id="ARBA00004138"/>
    </source>
</evidence>
<comment type="subcellular location">
    <subcellularLocation>
        <location evidence="1">Cell projection</location>
        <location evidence="1">Cilium</location>
    </subcellularLocation>
</comment>
<organism evidence="7">
    <name type="scientific">Alona affinis</name>
    <dbReference type="NCBI Taxonomy" id="381656"/>
    <lineage>
        <taxon>Eukaryota</taxon>
        <taxon>Metazoa</taxon>
        <taxon>Ecdysozoa</taxon>
        <taxon>Arthropoda</taxon>
        <taxon>Crustacea</taxon>
        <taxon>Branchiopoda</taxon>
        <taxon>Diplostraca</taxon>
        <taxon>Cladocera</taxon>
        <taxon>Anomopoda</taxon>
        <taxon>Chydoridae</taxon>
        <taxon>Alona</taxon>
    </lineage>
</organism>
<sequence>MDKSRKSDSANNSRGETSNGEPNDGPQTGPGSTFSSYILMEDLIDKMKLLNYDSDFVREFKIKPFPKHYFALPTNPGEQFYMFVILAAWLIRKGKKPFETPQESDDPNATIASILDHIRRLGVSIEFPPNRLKQGYGDHVISILDRLADQALKVNNFLWEQPKVQQEEEVVEEEENESGDELDLDQVEEDMAAQYEGSDEDDIGTDVFNINVQSITPHVSQMRAEVLESNADVEAWRAEVERVIPRLKLAMTKADSKDWRSRLELLVKYSGSITNTMNPSKNLLHKMSTDIEKSMERVETREKYLNTQLSGLLSQYSKTQEELKQTVDKYSKSSVGIEERNARLNQLNDEIQQVKNELEERSSNMTDGTPLVNLKKNLVRIKGELAVMDVRIGVANHILLQAKLKQSTALQHLLLANSSVMSNNNSKVIGAL</sequence>
<evidence type="ECO:0000256" key="2">
    <source>
        <dbReference type="ARBA" id="ARBA00009415"/>
    </source>
</evidence>
<gene>
    <name evidence="7" type="primary">EOG090X0ADS</name>
</gene>
<name>A0A9N6WWE0_9CRUS</name>
<dbReference type="Pfam" id="PF10498">
    <property type="entry name" value="IFT57"/>
    <property type="match status" value="1"/>
</dbReference>
<dbReference type="GO" id="GO:0005794">
    <property type="term" value="C:Golgi apparatus"/>
    <property type="evidence" value="ECO:0007669"/>
    <property type="project" value="TreeGrafter"/>
</dbReference>
<dbReference type="GO" id="GO:0042073">
    <property type="term" value="P:intraciliary transport"/>
    <property type="evidence" value="ECO:0007669"/>
    <property type="project" value="TreeGrafter"/>
</dbReference>